<sequence length="178" mass="20670">MKTFLSFFLLSLLLIGCAKEEIQSIKIKNQYTIEVPNFMSQTAILNRDASLQVQNEAKEFFTVVIDEPQAEFNEMMVALDNQYESNFTGYTNLITDNLKLMVEKNNFSEIKDVTIDDKKAKLFTIEGTVDSHEIIYHLGFIEGKKHYYQIVSWTSSKQKKANFKNMEQIVHSFKETVK</sequence>
<dbReference type="AlphaFoldDB" id="A0A916Y8X1"/>
<feature type="signal peptide" evidence="1">
    <location>
        <begin position="1"/>
        <end position="20"/>
    </location>
</feature>
<protein>
    <recommendedName>
        <fullName evidence="4">Tfp pilus assembly protein, major pilin PilA</fullName>
    </recommendedName>
</protein>
<dbReference type="Proteomes" id="UP000625735">
    <property type="component" value="Unassembled WGS sequence"/>
</dbReference>
<name>A0A916Y8X1_9FLAO</name>
<reference evidence="2" key="2">
    <citation type="submission" date="2020-09" db="EMBL/GenBank/DDBJ databases">
        <authorList>
            <person name="Sun Q."/>
            <person name="Zhou Y."/>
        </authorList>
    </citation>
    <scope>NUCLEOTIDE SEQUENCE</scope>
    <source>
        <strain evidence="2">CGMCC 1.12506</strain>
    </source>
</reference>
<keyword evidence="1" id="KW-0732">Signal</keyword>
<evidence type="ECO:0000313" key="3">
    <source>
        <dbReference type="Proteomes" id="UP000625735"/>
    </source>
</evidence>
<gene>
    <name evidence="2" type="ORF">GCM10011343_24950</name>
</gene>
<proteinExistence type="predicted"/>
<keyword evidence="3" id="KW-1185">Reference proteome</keyword>
<evidence type="ECO:0000313" key="2">
    <source>
        <dbReference type="EMBL" id="GGD33990.1"/>
    </source>
</evidence>
<dbReference type="RefSeq" id="WP_188362920.1">
    <property type="nucleotide sequence ID" value="NZ_BMFG01000011.1"/>
</dbReference>
<evidence type="ECO:0008006" key="4">
    <source>
        <dbReference type="Google" id="ProtNLM"/>
    </source>
</evidence>
<comment type="caution">
    <text evidence="2">The sequence shown here is derived from an EMBL/GenBank/DDBJ whole genome shotgun (WGS) entry which is preliminary data.</text>
</comment>
<dbReference type="EMBL" id="BMFG01000011">
    <property type="protein sequence ID" value="GGD33990.1"/>
    <property type="molecule type" value="Genomic_DNA"/>
</dbReference>
<organism evidence="2 3">
    <name type="scientific">Flavobacterium orientale</name>
    <dbReference type="NCBI Taxonomy" id="1756020"/>
    <lineage>
        <taxon>Bacteria</taxon>
        <taxon>Pseudomonadati</taxon>
        <taxon>Bacteroidota</taxon>
        <taxon>Flavobacteriia</taxon>
        <taxon>Flavobacteriales</taxon>
        <taxon>Flavobacteriaceae</taxon>
        <taxon>Flavobacterium</taxon>
    </lineage>
</organism>
<accession>A0A916Y8X1</accession>
<dbReference type="PROSITE" id="PS51257">
    <property type="entry name" value="PROKAR_LIPOPROTEIN"/>
    <property type="match status" value="1"/>
</dbReference>
<dbReference type="Gene3D" id="3.40.1000.10">
    <property type="entry name" value="Mog1/PsbP, alpha/beta/alpha sandwich"/>
    <property type="match status" value="1"/>
</dbReference>
<reference evidence="2" key="1">
    <citation type="journal article" date="2014" name="Int. J. Syst. Evol. Microbiol.">
        <title>Complete genome sequence of Corynebacterium casei LMG S-19264T (=DSM 44701T), isolated from a smear-ripened cheese.</title>
        <authorList>
            <consortium name="US DOE Joint Genome Institute (JGI-PGF)"/>
            <person name="Walter F."/>
            <person name="Albersmeier A."/>
            <person name="Kalinowski J."/>
            <person name="Ruckert C."/>
        </authorList>
    </citation>
    <scope>NUCLEOTIDE SEQUENCE</scope>
    <source>
        <strain evidence="2">CGMCC 1.12506</strain>
    </source>
</reference>
<feature type="chain" id="PRO_5036885223" description="Tfp pilus assembly protein, major pilin PilA" evidence="1">
    <location>
        <begin position="21"/>
        <end position="178"/>
    </location>
</feature>
<evidence type="ECO:0000256" key="1">
    <source>
        <dbReference type="SAM" id="SignalP"/>
    </source>
</evidence>